<reference evidence="1" key="1">
    <citation type="journal article" date="2022" name="Front. Microbiol.">
        <title>Species classification and novel plasmid identifications in Arcobacter cryaerophilus and Arcobacter cryaerophilus-like organisms.</title>
        <authorList>
            <person name="Zhou G."/>
            <person name="Wang M."/>
            <person name="Wang H."/>
            <person name="Chen X."/>
            <person name="Gu Y."/>
            <person name="Shao Z."/>
            <person name="Zhang J."/>
            <person name="Zhang M."/>
        </authorList>
    </citation>
    <scope>NUCLEOTIDE SEQUENCE</scope>
    <source>
        <strain evidence="1">ICDCAC48</strain>
    </source>
</reference>
<proteinExistence type="predicted"/>
<dbReference type="AlphaFoldDB" id="A0AA46MYT0"/>
<evidence type="ECO:0000313" key="1">
    <source>
        <dbReference type="EMBL" id="UYF42535.1"/>
    </source>
</evidence>
<gene>
    <name evidence="1" type="ORF">NGX11_06385</name>
</gene>
<accession>A0AA46MYT0</accession>
<dbReference type="Proteomes" id="UP001164100">
    <property type="component" value="Chromosome"/>
</dbReference>
<evidence type="ECO:0000313" key="2">
    <source>
        <dbReference type="Proteomes" id="UP001164100"/>
    </source>
</evidence>
<dbReference type="RefSeq" id="WP_263514149.1">
    <property type="nucleotide sequence ID" value="NZ_CP099556.1"/>
</dbReference>
<name>A0AA46MYT0_9BACT</name>
<organism evidence="1 2">
    <name type="scientific">Aliarcobacter cryaerophilus</name>
    <dbReference type="NCBI Taxonomy" id="28198"/>
    <lineage>
        <taxon>Bacteria</taxon>
        <taxon>Pseudomonadati</taxon>
        <taxon>Campylobacterota</taxon>
        <taxon>Epsilonproteobacteria</taxon>
        <taxon>Campylobacterales</taxon>
        <taxon>Arcobacteraceae</taxon>
        <taxon>Aliarcobacter</taxon>
    </lineage>
</organism>
<sequence length="52" mass="6236">MNVFELVVYFNAKHYNITSIKANDYDEAVSKAYRRFNHKKITKIEPFIRKAI</sequence>
<dbReference type="EMBL" id="CP099556">
    <property type="protein sequence ID" value="UYF42535.1"/>
    <property type="molecule type" value="Genomic_DNA"/>
</dbReference>
<protein>
    <submittedName>
        <fullName evidence="1">Uncharacterized protein</fullName>
    </submittedName>
</protein>